<evidence type="ECO:0000256" key="1">
    <source>
        <dbReference type="SAM" id="Phobius"/>
    </source>
</evidence>
<dbReference type="Proteomes" id="UP000823674">
    <property type="component" value="Chromosome A07"/>
</dbReference>
<keyword evidence="1" id="KW-0812">Transmembrane</keyword>
<proteinExistence type="predicted"/>
<keyword evidence="1" id="KW-0472">Membrane</keyword>
<evidence type="ECO:0000313" key="2">
    <source>
        <dbReference type="EMBL" id="KAG5377922.1"/>
    </source>
</evidence>
<organism evidence="2 3">
    <name type="scientific">Brassica rapa subsp. trilocularis</name>
    <dbReference type="NCBI Taxonomy" id="1813537"/>
    <lineage>
        <taxon>Eukaryota</taxon>
        <taxon>Viridiplantae</taxon>
        <taxon>Streptophyta</taxon>
        <taxon>Embryophyta</taxon>
        <taxon>Tracheophyta</taxon>
        <taxon>Spermatophyta</taxon>
        <taxon>Magnoliopsida</taxon>
        <taxon>eudicotyledons</taxon>
        <taxon>Gunneridae</taxon>
        <taxon>Pentapetalae</taxon>
        <taxon>rosids</taxon>
        <taxon>malvids</taxon>
        <taxon>Brassicales</taxon>
        <taxon>Brassicaceae</taxon>
        <taxon>Brassiceae</taxon>
        <taxon>Brassica</taxon>
    </lineage>
</organism>
<keyword evidence="1" id="KW-1133">Transmembrane helix</keyword>
<feature type="transmembrane region" description="Helical" evidence="1">
    <location>
        <begin position="59"/>
        <end position="83"/>
    </location>
</feature>
<dbReference type="EMBL" id="JADBGQ010000009">
    <property type="protein sequence ID" value="KAG5377922.1"/>
    <property type="molecule type" value="Genomic_DNA"/>
</dbReference>
<sequence>MRHQGLTIELISPYRALSTRGGRGKDGSVVIDNQSLDTQLNLATDFAGSLESISMVRSVGMYCILLFFCSLFSSSFLLAPYLLKTLI</sequence>
<protein>
    <submittedName>
        <fullName evidence="2">Uncharacterized protein</fullName>
    </submittedName>
</protein>
<reference evidence="2 3" key="1">
    <citation type="submission" date="2021-03" db="EMBL/GenBank/DDBJ databases">
        <authorList>
            <person name="King G.J."/>
            <person name="Bancroft I."/>
            <person name="Baten A."/>
            <person name="Bloomfield J."/>
            <person name="Borpatragohain P."/>
            <person name="He Z."/>
            <person name="Irish N."/>
            <person name="Irwin J."/>
            <person name="Liu K."/>
            <person name="Mauleon R.P."/>
            <person name="Moore J."/>
            <person name="Morris R."/>
            <person name="Ostergaard L."/>
            <person name="Wang B."/>
            <person name="Wells R."/>
        </authorList>
    </citation>
    <scope>NUCLEOTIDE SEQUENCE [LARGE SCALE GENOMIC DNA]</scope>
    <source>
        <strain evidence="2">R-o-18</strain>
        <tissue evidence="2">Leaf</tissue>
    </source>
</reference>
<name>A0ABQ7KVB9_BRACM</name>
<accession>A0ABQ7KVB9</accession>
<comment type="caution">
    <text evidence="2">The sequence shown here is derived from an EMBL/GenBank/DDBJ whole genome shotgun (WGS) entry which is preliminary data.</text>
</comment>
<evidence type="ECO:0000313" key="3">
    <source>
        <dbReference type="Proteomes" id="UP000823674"/>
    </source>
</evidence>
<gene>
    <name evidence="2" type="primary">A07g501320.1_BraROA</name>
    <name evidence="2" type="ORF">IGI04_025764</name>
</gene>
<keyword evidence="3" id="KW-1185">Reference proteome</keyword>